<gene>
    <name evidence="2" type="ORF">SAMN05660733_01429</name>
</gene>
<dbReference type="RefSeq" id="WP_030476759.1">
    <property type="nucleotide sequence ID" value="NZ_FWYC01000004.1"/>
</dbReference>
<dbReference type="Proteomes" id="UP000192840">
    <property type="component" value="Unassembled WGS sequence"/>
</dbReference>
<dbReference type="eggNOG" id="COG1396">
    <property type="taxonomic scope" value="Bacteria"/>
</dbReference>
<evidence type="ECO:0000313" key="2">
    <source>
        <dbReference type="EMBL" id="SMC71130.1"/>
    </source>
</evidence>
<sequence>MARSDDAQHDLDDLGALLRVHRKKAQLTGVEAARRAGFTQSKLSKIENGVLLPSQDDVRRLTTALGMDSVAAAHALELIDRLQDDPAARRIVIRRGALTEHTALLAKFGDAGCVVAADPAVVPDWLRTREYLLAATGPLSERNTRTAMALLRKRKRLMATPGLRFEFFVFESALGTHVGSARIMSEQILELSAVGERHPDVVVRVIPARTTVTPALLHGFEVHGDQQVVLTLMPGVVVITSEDDVQPFRRMVAALRVCALSEDASRHRLRHFGLAYRLNALTEKFAS</sequence>
<protein>
    <submittedName>
        <fullName evidence="2">Helix-turn-helix domain-containing protein</fullName>
    </submittedName>
</protein>
<evidence type="ECO:0000313" key="3">
    <source>
        <dbReference type="Proteomes" id="UP000192840"/>
    </source>
</evidence>
<dbReference type="OrthoDB" id="4966777at2"/>
<dbReference type="PROSITE" id="PS50943">
    <property type="entry name" value="HTH_CROC1"/>
    <property type="match status" value="1"/>
</dbReference>
<name>A0A1W2BEF6_9PSEU</name>
<dbReference type="CDD" id="cd00093">
    <property type="entry name" value="HTH_XRE"/>
    <property type="match status" value="1"/>
</dbReference>
<keyword evidence="3" id="KW-1185">Reference proteome</keyword>
<feature type="domain" description="HTH cro/C1-type" evidence="1">
    <location>
        <begin position="18"/>
        <end position="72"/>
    </location>
</feature>
<dbReference type="Pfam" id="PF13560">
    <property type="entry name" value="HTH_31"/>
    <property type="match status" value="1"/>
</dbReference>
<dbReference type="SUPFAM" id="SSF47413">
    <property type="entry name" value="lambda repressor-like DNA-binding domains"/>
    <property type="match status" value="1"/>
</dbReference>
<organism evidence="2 3">
    <name type="scientific">Lentzea albidocapillata</name>
    <dbReference type="NCBI Taxonomy" id="40571"/>
    <lineage>
        <taxon>Bacteria</taxon>
        <taxon>Bacillati</taxon>
        <taxon>Actinomycetota</taxon>
        <taxon>Actinomycetes</taxon>
        <taxon>Pseudonocardiales</taxon>
        <taxon>Pseudonocardiaceae</taxon>
        <taxon>Lentzea</taxon>
    </lineage>
</organism>
<dbReference type="GO" id="GO:0003677">
    <property type="term" value="F:DNA binding"/>
    <property type="evidence" value="ECO:0007669"/>
    <property type="project" value="InterPro"/>
</dbReference>
<evidence type="ECO:0000259" key="1">
    <source>
        <dbReference type="PROSITE" id="PS50943"/>
    </source>
</evidence>
<dbReference type="InterPro" id="IPR043917">
    <property type="entry name" value="DUF5753"/>
</dbReference>
<dbReference type="STRING" id="40571.SAMN05660733_01429"/>
<dbReference type="SMART" id="SM00530">
    <property type="entry name" value="HTH_XRE"/>
    <property type="match status" value="1"/>
</dbReference>
<dbReference type="Gene3D" id="1.10.260.40">
    <property type="entry name" value="lambda repressor-like DNA-binding domains"/>
    <property type="match status" value="1"/>
</dbReference>
<dbReference type="InterPro" id="IPR001387">
    <property type="entry name" value="Cro/C1-type_HTH"/>
</dbReference>
<reference evidence="3" key="1">
    <citation type="submission" date="2017-04" db="EMBL/GenBank/DDBJ databases">
        <authorList>
            <person name="Varghese N."/>
            <person name="Submissions S."/>
        </authorList>
    </citation>
    <scope>NUCLEOTIDE SEQUENCE [LARGE SCALE GENOMIC DNA]</scope>
    <source>
        <strain evidence="3">DSM 44073</strain>
    </source>
</reference>
<dbReference type="AlphaFoldDB" id="A0A1W2BEF6"/>
<accession>A0A1W2BEF6</accession>
<proteinExistence type="predicted"/>
<dbReference type="EMBL" id="FWYC01000004">
    <property type="protein sequence ID" value="SMC71130.1"/>
    <property type="molecule type" value="Genomic_DNA"/>
</dbReference>
<dbReference type="InterPro" id="IPR010982">
    <property type="entry name" value="Lambda_DNA-bd_dom_sf"/>
</dbReference>
<dbReference type="Pfam" id="PF19054">
    <property type="entry name" value="DUF5753"/>
    <property type="match status" value="1"/>
</dbReference>